<keyword evidence="2" id="KW-1185">Reference proteome</keyword>
<dbReference type="Proteomes" id="UP000789901">
    <property type="component" value="Unassembled WGS sequence"/>
</dbReference>
<comment type="caution">
    <text evidence="1">The sequence shown here is derived from an EMBL/GenBank/DDBJ whole genome shotgun (WGS) entry which is preliminary data.</text>
</comment>
<gene>
    <name evidence="1" type="ORF">GMARGA_LOCUS7283</name>
</gene>
<proteinExistence type="predicted"/>
<protein>
    <submittedName>
        <fullName evidence="1">40508_t:CDS:1</fullName>
    </submittedName>
</protein>
<evidence type="ECO:0000313" key="1">
    <source>
        <dbReference type="EMBL" id="CAG8609519.1"/>
    </source>
</evidence>
<feature type="non-terminal residue" evidence="1">
    <location>
        <position position="1"/>
    </location>
</feature>
<name>A0ABN7UJ29_GIGMA</name>
<sequence>LVIDTDILSKSNSQSSEQHFTTSEAINLTQSSQNQQFQSSYASILQQRL</sequence>
<evidence type="ECO:0000313" key="2">
    <source>
        <dbReference type="Proteomes" id="UP000789901"/>
    </source>
</evidence>
<reference evidence="1 2" key="1">
    <citation type="submission" date="2021-06" db="EMBL/GenBank/DDBJ databases">
        <authorList>
            <person name="Kallberg Y."/>
            <person name="Tangrot J."/>
            <person name="Rosling A."/>
        </authorList>
    </citation>
    <scope>NUCLEOTIDE SEQUENCE [LARGE SCALE GENOMIC DNA]</scope>
    <source>
        <strain evidence="1 2">120-4 pot B 10/14</strain>
    </source>
</reference>
<organism evidence="1 2">
    <name type="scientific">Gigaspora margarita</name>
    <dbReference type="NCBI Taxonomy" id="4874"/>
    <lineage>
        <taxon>Eukaryota</taxon>
        <taxon>Fungi</taxon>
        <taxon>Fungi incertae sedis</taxon>
        <taxon>Mucoromycota</taxon>
        <taxon>Glomeromycotina</taxon>
        <taxon>Glomeromycetes</taxon>
        <taxon>Diversisporales</taxon>
        <taxon>Gigasporaceae</taxon>
        <taxon>Gigaspora</taxon>
    </lineage>
</organism>
<accession>A0ABN7UJ29</accession>
<dbReference type="EMBL" id="CAJVQB010003482">
    <property type="protein sequence ID" value="CAG8609519.1"/>
    <property type="molecule type" value="Genomic_DNA"/>
</dbReference>